<organism evidence="5 6">
    <name type="scientific">Termitidicoccus mucosus</name>
    <dbReference type="NCBI Taxonomy" id="1184151"/>
    <lineage>
        <taxon>Bacteria</taxon>
        <taxon>Pseudomonadati</taxon>
        <taxon>Verrucomicrobiota</taxon>
        <taxon>Opitutia</taxon>
        <taxon>Opitutales</taxon>
        <taxon>Opitutaceae</taxon>
        <taxon>Termitidicoccus</taxon>
    </lineage>
</organism>
<dbReference type="SUPFAM" id="SSF52540">
    <property type="entry name" value="P-loop containing nucleoside triphosphate hydrolases"/>
    <property type="match status" value="1"/>
</dbReference>
<dbReference type="GO" id="GO:0016887">
    <property type="term" value="F:ATP hydrolysis activity"/>
    <property type="evidence" value="ECO:0007669"/>
    <property type="project" value="TreeGrafter"/>
</dbReference>
<dbReference type="Gene3D" id="3.40.50.300">
    <property type="entry name" value="P-loop containing nucleotide triphosphate hydrolases"/>
    <property type="match status" value="1"/>
</dbReference>
<dbReference type="STRING" id="1184151.AW736_02250"/>
<gene>
    <name evidence="5" type="ORF">AW736_02250</name>
</gene>
<feature type="domain" description="Bacterial type II secretion system protein E" evidence="4">
    <location>
        <begin position="277"/>
        <end position="647"/>
    </location>
</feature>
<keyword evidence="6" id="KW-1185">Reference proteome</keyword>
<dbReference type="Gene3D" id="3.30.450.90">
    <property type="match status" value="1"/>
</dbReference>
<dbReference type="InterPro" id="IPR027417">
    <property type="entry name" value="P-loop_NTPase"/>
</dbReference>
<evidence type="ECO:0000256" key="3">
    <source>
        <dbReference type="ARBA" id="ARBA00022840"/>
    </source>
</evidence>
<dbReference type="EMBL" id="LRRQ01000018">
    <property type="protein sequence ID" value="OAM91642.1"/>
    <property type="molecule type" value="Genomic_DNA"/>
</dbReference>
<dbReference type="Proteomes" id="UP000078486">
    <property type="component" value="Unassembled WGS sequence"/>
</dbReference>
<dbReference type="PANTHER" id="PTHR30258">
    <property type="entry name" value="TYPE II SECRETION SYSTEM PROTEIN GSPE-RELATED"/>
    <property type="match status" value="1"/>
</dbReference>
<dbReference type="PANTHER" id="PTHR30258:SF3">
    <property type="entry name" value="SLL1921 PROTEIN"/>
    <property type="match status" value="1"/>
</dbReference>
<evidence type="ECO:0000313" key="5">
    <source>
        <dbReference type="EMBL" id="OAM91642.1"/>
    </source>
</evidence>
<keyword evidence="2" id="KW-0547">Nucleotide-binding</keyword>
<evidence type="ECO:0000256" key="1">
    <source>
        <dbReference type="ARBA" id="ARBA00006611"/>
    </source>
</evidence>
<sequence length="669" mass="75221">MHSQPAPHPGITAGPEPEDNLLEALCRMQIIKKQETQHRMASLPIPPDSPAALLWTLVNHPHMGRPAPRQLLSILAEELALREAREKRPLGYIPCPGYNDARLILTLDKYDTLPRPRQREFAFLLRTPDDRQALLVLDTDPWRPESTGAAFACWKTKAIENGLEIEPDILHVHGFTHLHEALSCDRHKHWEPLAVKPLTQKTLEASRLNPYWETPTHIYAWDASHLPAEETRRLHARLESLLFKKIRLTPQLFKHLGDPSGKYLAPPAFSHETRKIWEDFLKTAILESHSDIHIQPNIDGAVAVASRRFGKVRPRLMIPVSQRDNFYKTVMLGTGLDALKDAHVPRDARASFSDPLLGRTVDLRYSLHPGPPPRFWPQVIIRLLDPDNLKPDIFALASLFPEDRAAWDAILRLNDGMVLVAGPTGSGKSMTLYTLLHSWHLKDPGLKFQTIEDPIEFLLGPWLHQSEVLHDRHVSWHRLIRQSLRNDIDGLMLGEIRDRETAELANQFSLSGHLLLSTLHAASACLIASRLKEMGADTATTAHTLKAAIAQKLAAFSCPHCQRPLTREEQTACLVRGAPGDLLGELIDNTGCSACNHEGVNGRTALQEFAFFQNAGDVRFIRDPDPHGLRKRMQEQGFASLGQKAWKLACKRIIPASEALDIAETQTEE</sequence>
<dbReference type="InterPro" id="IPR001482">
    <property type="entry name" value="T2SS/T4SS_dom"/>
</dbReference>
<reference evidence="5 6" key="1">
    <citation type="submission" date="2016-01" db="EMBL/GenBank/DDBJ databases">
        <title>High potential of lignocellulose degradation of a new Verrucomicrobia species.</title>
        <authorList>
            <person name="Wang Y."/>
            <person name="Shi Y."/>
            <person name="Qiu Z."/>
            <person name="Liu S."/>
            <person name="Yang H."/>
        </authorList>
    </citation>
    <scope>NUCLEOTIDE SEQUENCE [LARGE SCALE GENOMIC DNA]</scope>
    <source>
        <strain evidence="5 6">TSB47</strain>
    </source>
</reference>
<evidence type="ECO:0000256" key="2">
    <source>
        <dbReference type="ARBA" id="ARBA00022741"/>
    </source>
</evidence>
<dbReference type="GO" id="GO:0005886">
    <property type="term" value="C:plasma membrane"/>
    <property type="evidence" value="ECO:0007669"/>
    <property type="project" value="TreeGrafter"/>
</dbReference>
<comment type="similarity">
    <text evidence="1">Belongs to the GSP E family.</text>
</comment>
<accession>A0A178IPD1</accession>
<keyword evidence="3" id="KW-0067">ATP-binding</keyword>
<proteinExistence type="inferred from homology"/>
<dbReference type="RefSeq" id="WP_334318998.1">
    <property type="nucleotide sequence ID" value="NZ_CP109796.1"/>
</dbReference>
<evidence type="ECO:0000313" key="6">
    <source>
        <dbReference type="Proteomes" id="UP000078486"/>
    </source>
</evidence>
<dbReference type="GO" id="GO:0005524">
    <property type="term" value="F:ATP binding"/>
    <property type="evidence" value="ECO:0007669"/>
    <property type="project" value="UniProtKB-KW"/>
</dbReference>
<comment type="caution">
    <text evidence="5">The sequence shown here is derived from an EMBL/GenBank/DDBJ whole genome shotgun (WGS) entry which is preliminary data.</text>
</comment>
<name>A0A178IPD1_9BACT</name>
<dbReference type="Pfam" id="PF00437">
    <property type="entry name" value="T2SSE"/>
    <property type="match status" value="1"/>
</dbReference>
<dbReference type="AlphaFoldDB" id="A0A178IPD1"/>
<protein>
    <recommendedName>
        <fullName evidence="4">Bacterial type II secretion system protein E domain-containing protein</fullName>
    </recommendedName>
</protein>
<evidence type="ECO:0000259" key="4">
    <source>
        <dbReference type="Pfam" id="PF00437"/>
    </source>
</evidence>